<dbReference type="Pfam" id="PF13621">
    <property type="entry name" value="Cupin_8"/>
    <property type="match status" value="1"/>
</dbReference>
<dbReference type="CTD" id="79663"/>
<dbReference type="RefSeq" id="XP_030284347.1">
    <property type="nucleotide sequence ID" value="XM_030428487.1"/>
</dbReference>
<dbReference type="InParanoid" id="A0A671XJI8"/>
<dbReference type="PANTHER" id="PTHR12461:SF43">
    <property type="entry name" value="HSPB1-ASSOCIATED PROTEIN 1"/>
    <property type="match status" value="1"/>
</dbReference>
<proteinExistence type="predicted"/>
<dbReference type="InterPro" id="IPR041667">
    <property type="entry name" value="Cupin_8"/>
</dbReference>
<keyword evidence="7" id="KW-1185">Reference proteome</keyword>
<feature type="region of interest" description="Disordered" evidence="4">
    <location>
        <begin position="329"/>
        <end position="390"/>
    </location>
</feature>
<evidence type="ECO:0000313" key="6">
    <source>
        <dbReference type="Ensembl" id="ENSSAUP00010051264.1"/>
    </source>
</evidence>
<feature type="compositionally biased region" description="Basic and acidic residues" evidence="4">
    <location>
        <begin position="329"/>
        <end position="353"/>
    </location>
</feature>
<sequence>MAAPDSFKPFSPEEIQRILPDLQQPAVFMNMTCGWPVLHWTAEHLSDCLSDKLIRFRLGRKEETNMPLFETQCPYVEATLAHFVSWTQDQAGTDEGPFSEYPRSEYWAYADYKYIAMLFQHQPSMFEGVKWSDFGFEGRNGRESTLWIGAEGANTPCHLDSYGCNLVLQVQGRKRWHLFPPEDTVNLYPTRIPYEESSVFSQVDVLHPDLMRFPAFQAARAHVVTLQPGQVLYVPRHWWHYVESVDAVTVSVNSWIELEVDDVARVSEAVTKAVVCALKRTPSDDNTDDWLNPTEEGVASHGENMQYVNLAVRACVQRRRGLCHRDLNQDMRDTRPVKRDSRGQIRKSNDSVRDSVPFSIPFGPHLTPVLCQQESSPETSTKDLEFSSDAAQRTKLTSAVRLHRGEYECSPDLTQCRPCDRADERSGNSSEDYEDPAHTPITTNDLLDCLVHPDVIACVTKLLLERHTGNHRTSAPSQL</sequence>
<dbReference type="GeneID" id="115588107"/>
<dbReference type="Proteomes" id="UP000472265">
    <property type="component" value="Chromosome 9"/>
</dbReference>
<dbReference type="OMA" id="QRMMSKS"/>
<dbReference type="SMART" id="SM00558">
    <property type="entry name" value="JmjC"/>
    <property type="match status" value="1"/>
</dbReference>
<dbReference type="GeneTree" id="ENSGT00940000159893"/>
<protein>
    <submittedName>
        <fullName evidence="6">Hspb associated protein 1</fullName>
    </submittedName>
</protein>
<feature type="domain" description="JmjC" evidence="5">
    <location>
        <begin position="110"/>
        <end position="271"/>
    </location>
</feature>
<comment type="function">
    <text evidence="3">May play a role in cellular stress response.</text>
</comment>
<dbReference type="GO" id="GO:0005737">
    <property type="term" value="C:cytoplasm"/>
    <property type="evidence" value="ECO:0007669"/>
    <property type="project" value="UniProtKB-SubCell"/>
</dbReference>
<evidence type="ECO:0000313" key="7">
    <source>
        <dbReference type="Proteomes" id="UP000472265"/>
    </source>
</evidence>
<feature type="compositionally biased region" description="Polar residues" evidence="4">
    <location>
        <begin position="370"/>
        <end position="379"/>
    </location>
</feature>
<dbReference type="FunCoup" id="A0A671XJI8">
    <property type="interactions" value="627"/>
</dbReference>
<comment type="subcellular location">
    <subcellularLocation>
        <location evidence="1">Cytoplasm</location>
    </subcellularLocation>
</comment>
<dbReference type="FunFam" id="2.60.120.650:FF:000018">
    <property type="entry name" value="HSPB1-associated protein 1 homolog"/>
    <property type="match status" value="1"/>
</dbReference>
<reference evidence="6" key="2">
    <citation type="submission" date="2025-08" db="UniProtKB">
        <authorList>
            <consortium name="Ensembl"/>
        </authorList>
    </citation>
    <scope>IDENTIFICATION</scope>
</reference>
<evidence type="ECO:0000256" key="3">
    <source>
        <dbReference type="ARBA" id="ARBA00037342"/>
    </source>
</evidence>
<organism evidence="6 7">
    <name type="scientific">Sparus aurata</name>
    <name type="common">Gilthead sea bream</name>
    <dbReference type="NCBI Taxonomy" id="8175"/>
    <lineage>
        <taxon>Eukaryota</taxon>
        <taxon>Metazoa</taxon>
        <taxon>Chordata</taxon>
        <taxon>Craniata</taxon>
        <taxon>Vertebrata</taxon>
        <taxon>Euteleostomi</taxon>
        <taxon>Actinopterygii</taxon>
        <taxon>Neopterygii</taxon>
        <taxon>Teleostei</taxon>
        <taxon>Neoteleostei</taxon>
        <taxon>Acanthomorphata</taxon>
        <taxon>Eupercaria</taxon>
        <taxon>Spariformes</taxon>
        <taxon>Sparidae</taxon>
        <taxon>Sparus</taxon>
    </lineage>
</organism>
<dbReference type="InterPro" id="IPR003347">
    <property type="entry name" value="JmjC_dom"/>
</dbReference>
<dbReference type="Ensembl" id="ENSSAUT00010053915.1">
    <property type="protein sequence ID" value="ENSSAUP00010051264.1"/>
    <property type="gene ID" value="ENSSAUG00010021304.1"/>
</dbReference>
<keyword evidence="2" id="KW-0963">Cytoplasm</keyword>
<evidence type="ECO:0000259" key="5">
    <source>
        <dbReference type="PROSITE" id="PS51184"/>
    </source>
</evidence>
<reference evidence="6" key="1">
    <citation type="submission" date="2021-04" db="EMBL/GenBank/DDBJ databases">
        <authorList>
            <consortium name="Wellcome Sanger Institute Data Sharing"/>
        </authorList>
    </citation>
    <scope>NUCLEOTIDE SEQUENCE [LARGE SCALE GENOMIC DNA]</scope>
</reference>
<dbReference type="PROSITE" id="PS51184">
    <property type="entry name" value="JMJC"/>
    <property type="match status" value="1"/>
</dbReference>
<reference evidence="6" key="3">
    <citation type="submission" date="2025-09" db="UniProtKB">
        <authorList>
            <consortium name="Ensembl"/>
        </authorList>
    </citation>
    <scope>IDENTIFICATION</scope>
</reference>
<dbReference type="RefSeq" id="XP_030284346.1">
    <property type="nucleotide sequence ID" value="XM_030428486.1"/>
</dbReference>
<dbReference type="Gene3D" id="2.60.120.650">
    <property type="entry name" value="Cupin"/>
    <property type="match status" value="1"/>
</dbReference>
<dbReference type="SUPFAM" id="SSF51197">
    <property type="entry name" value="Clavaminate synthase-like"/>
    <property type="match status" value="1"/>
</dbReference>
<dbReference type="OrthoDB" id="47172at2759"/>
<name>A0A671XJI8_SPAAU</name>
<evidence type="ECO:0000256" key="1">
    <source>
        <dbReference type="ARBA" id="ARBA00004496"/>
    </source>
</evidence>
<accession>A0A671XJI8</accession>
<dbReference type="PANTHER" id="PTHR12461">
    <property type="entry name" value="HYPOXIA-INDUCIBLE FACTOR 1 ALPHA INHIBITOR-RELATED"/>
    <property type="match status" value="1"/>
</dbReference>
<dbReference type="AlphaFoldDB" id="A0A671XJI8"/>
<dbReference type="RefSeq" id="XP_030284345.1">
    <property type="nucleotide sequence ID" value="XM_030428485.1"/>
</dbReference>
<evidence type="ECO:0000256" key="4">
    <source>
        <dbReference type="SAM" id="MobiDB-lite"/>
    </source>
</evidence>
<gene>
    <name evidence="6" type="primary">HSPBAP1</name>
    <name evidence="6" type="synonym">hspbap1</name>
</gene>
<evidence type="ECO:0000256" key="2">
    <source>
        <dbReference type="ARBA" id="ARBA00022490"/>
    </source>
</evidence>
<feature type="region of interest" description="Disordered" evidence="4">
    <location>
        <begin position="418"/>
        <end position="439"/>
    </location>
</feature>